<gene>
    <name evidence="2" type="ORF">ANI02nite_13670</name>
</gene>
<evidence type="ECO:0000256" key="1">
    <source>
        <dbReference type="SAM" id="MobiDB-lite"/>
    </source>
</evidence>
<accession>A0A511X958</accession>
<comment type="caution">
    <text evidence="2">The sequence shown here is derived from an EMBL/GenBank/DDBJ whole genome shotgun (WGS) entry which is preliminary data.</text>
</comment>
<protein>
    <submittedName>
        <fullName evidence="2">Uncharacterized protein</fullName>
    </submittedName>
</protein>
<organism evidence="2 3">
    <name type="scientific">Acetobacter nitrogenifigens DSM 23921 = NBRC 105050</name>
    <dbReference type="NCBI Taxonomy" id="1120919"/>
    <lineage>
        <taxon>Bacteria</taxon>
        <taxon>Pseudomonadati</taxon>
        <taxon>Pseudomonadota</taxon>
        <taxon>Alphaproteobacteria</taxon>
        <taxon>Acetobacterales</taxon>
        <taxon>Acetobacteraceae</taxon>
        <taxon>Acetobacter</taxon>
    </lineage>
</organism>
<name>A0A511X958_9PROT</name>
<keyword evidence="3" id="KW-1185">Reference proteome</keyword>
<dbReference type="Proteomes" id="UP000321635">
    <property type="component" value="Unassembled WGS sequence"/>
</dbReference>
<dbReference type="AlphaFoldDB" id="A0A511X958"/>
<sequence>MCAVDKINTMPKSLNKAILNCETPVLTQTATYSLFNIRLDRRKRPSSEPRDGSFVGHIQSRLPRGFRDNPATRRLAVDQNAVAIEDYKPQSAFRR</sequence>
<dbReference type="EMBL" id="BJYF01000006">
    <property type="protein sequence ID" value="GEN59483.1"/>
    <property type="molecule type" value="Genomic_DNA"/>
</dbReference>
<proteinExistence type="predicted"/>
<evidence type="ECO:0000313" key="2">
    <source>
        <dbReference type="EMBL" id="GEN59483.1"/>
    </source>
</evidence>
<evidence type="ECO:0000313" key="3">
    <source>
        <dbReference type="Proteomes" id="UP000321635"/>
    </source>
</evidence>
<reference evidence="2 3" key="1">
    <citation type="submission" date="2019-07" db="EMBL/GenBank/DDBJ databases">
        <title>Whole genome shotgun sequence of Acetobacter nitrogenifigens NBRC 105050.</title>
        <authorList>
            <person name="Hosoyama A."/>
            <person name="Uohara A."/>
            <person name="Ohji S."/>
            <person name="Ichikawa N."/>
        </authorList>
    </citation>
    <scope>NUCLEOTIDE SEQUENCE [LARGE SCALE GENOMIC DNA]</scope>
    <source>
        <strain evidence="2 3">NBRC 105050</strain>
    </source>
</reference>
<feature type="region of interest" description="Disordered" evidence="1">
    <location>
        <begin position="40"/>
        <end position="72"/>
    </location>
</feature>